<proteinExistence type="predicted"/>
<keyword evidence="1" id="KW-0175">Coiled coil</keyword>
<evidence type="ECO:0000256" key="1">
    <source>
        <dbReference type="SAM" id="Coils"/>
    </source>
</evidence>
<name>A0A6A5YSW1_9PLEO</name>
<organism evidence="3 4">
    <name type="scientific">Lophiotrema nucula</name>
    <dbReference type="NCBI Taxonomy" id="690887"/>
    <lineage>
        <taxon>Eukaryota</taxon>
        <taxon>Fungi</taxon>
        <taxon>Dikarya</taxon>
        <taxon>Ascomycota</taxon>
        <taxon>Pezizomycotina</taxon>
        <taxon>Dothideomycetes</taxon>
        <taxon>Pleosporomycetidae</taxon>
        <taxon>Pleosporales</taxon>
        <taxon>Lophiotremataceae</taxon>
        <taxon>Lophiotrema</taxon>
    </lineage>
</organism>
<sequence>MAGDGGGDYFSDLTTAPIFDDAVYCSEALDLAEGQNENTLDEQTAMSAREAGIEGPHRYLFLEADDISKAMSTLTVDSVSERRSSMSIYSRETQSTGVTSYLSRTSKDNPFFDSTSPALRSPASYRGLSAVDCSETTVERFRPDLGHKHSSSNTLPANSFLAMASPTPKPTPQKRKSGLFSMFRRDTSACPSRSHRGSHGKPSSPTLDCGHSLSKYAIRVHVQEALENTEPVAPTCCGKPLPRSVLEMVLSKEETDLVAADSFQRPVYNTQRDSGYSEQAMSCVDLPIRPKARSPPAQSFVTAPVTPCRDFAREDEETLNRALASEAFATLKNQQRAQFLRVSQFESNQRKALAAYHQWSLRKLASRFETTRANKPKQHALELERLDETQIVAEHDLRKSHDQETQNVATALKYMEAYCSGASPTCPDTPQKAVTDDDRKKLARQRMLQEKLPQKHDSAINVLRARQEKDAKLKVQKQQRELQQLAADYERDTKAEELRFAKDMVRLDSIIETRRKRLATRWDLKFEVWGRDWETQHKTTLHGRLPQEEWPQAHDHRGSIEPSSSLALYIQVTA</sequence>
<protein>
    <submittedName>
        <fullName evidence="3">Uncharacterized protein</fullName>
    </submittedName>
</protein>
<dbReference type="AlphaFoldDB" id="A0A6A5YSW1"/>
<evidence type="ECO:0000313" key="4">
    <source>
        <dbReference type="Proteomes" id="UP000799770"/>
    </source>
</evidence>
<accession>A0A6A5YSW1</accession>
<dbReference type="OrthoDB" id="9977870at2759"/>
<gene>
    <name evidence="3" type="ORF">BDV96DRAFT_651373</name>
</gene>
<feature type="coiled-coil region" evidence="1">
    <location>
        <begin position="468"/>
        <end position="495"/>
    </location>
</feature>
<evidence type="ECO:0000313" key="3">
    <source>
        <dbReference type="EMBL" id="KAF2110232.1"/>
    </source>
</evidence>
<dbReference type="Proteomes" id="UP000799770">
    <property type="component" value="Unassembled WGS sequence"/>
</dbReference>
<evidence type="ECO:0000256" key="2">
    <source>
        <dbReference type="SAM" id="MobiDB-lite"/>
    </source>
</evidence>
<reference evidence="3" key="1">
    <citation type="journal article" date="2020" name="Stud. Mycol.">
        <title>101 Dothideomycetes genomes: a test case for predicting lifestyles and emergence of pathogens.</title>
        <authorList>
            <person name="Haridas S."/>
            <person name="Albert R."/>
            <person name="Binder M."/>
            <person name="Bloem J."/>
            <person name="Labutti K."/>
            <person name="Salamov A."/>
            <person name="Andreopoulos B."/>
            <person name="Baker S."/>
            <person name="Barry K."/>
            <person name="Bills G."/>
            <person name="Bluhm B."/>
            <person name="Cannon C."/>
            <person name="Castanera R."/>
            <person name="Culley D."/>
            <person name="Daum C."/>
            <person name="Ezra D."/>
            <person name="Gonzalez J."/>
            <person name="Henrissat B."/>
            <person name="Kuo A."/>
            <person name="Liang C."/>
            <person name="Lipzen A."/>
            <person name="Lutzoni F."/>
            <person name="Magnuson J."/>
            <person name="Mondo S."/>
            <person name="Nolan M."/>
            <person name="Ohm R."/>
            <person name="Pangilinan J."/>
            <person name="Park H.-J."/>
            <person name="Ramirez L."/>
            <person name="Alfaro M."/>
            <person name="Sun H."/>
            <person name="Tritt A."/>
            <person name="Yoshinaga Y."/>
            <person name="Zwiers L.-H."/>
            <person name="Turgeon B."/>
            <person name="Goodwin S."/>
            <person name="Spatafora J."/>
            <person name="Crous P."/>
            <person name="Grigoriev I."/>
        </authorList>
    </citation>
    <scope>NUCLEOTIDE SEQUENCE</scope>
    <source>
        <strain evidence="3">CBS 627.86</strain>
    </source>
</reference>
<feature type="region of interest" description="Disordered" evidence="2">
    <location>
        <begin position="188"/>
        <end position="208"/>
    </location>
</feature>
<feature type="region of interest" description="Disordered" evidence="2">
    <location>
        <begin position="144"/>
        <end position="176"/>
    </location>
</feature>
<keyword evidence="4" id="KW-1185">Reference proteome</keyword>
<dbReference type="EMBL" id="ML977339">
    <property type="protein sequence ID" value="KAF2110232.1"/>
    <property type="molecule type" value="Genomic_DNA"/>
</dbReference>